<keyword evidence="4" id="KW-0347">Helicase</keyword>
<dbReference type="InterPro" id="IPR001650">
    <property type="entry name" value="Helicase_C-like"/>
</dbReference>
<evidence type="ECO:0000259" key="3">
    <source>
        <dbReference type="PROSITE" id="PS51194"/>
    </source>
</evidence>
<feature type="domain" description="Helicase C-terminal" evidence="3">
    <location>
        <begin position="673"/>
        <end position="859"/>
    </location>
</feature>
<keyword evidence="4" id="KW-0067">ATP-binding</keyword>
<evidence type="ECO:0000259" key="2">
    <source>
        <dbReference type="PROSITE" id="PS51192"/>
    </source>
</evidence>
<dbReference type="PANTHER" id="PTHR45766">
    <property type="entry name" value="DNA ANNEALING HELICASE AND ENDONUCLEASE ZRANB3 FAMILY MEMBER"/>
    <property type="match status" value="1"/>
</dbReference>
<dbReference type="SUPFAM" id="SSF52540">
    <property type="entry name" value="P-loop containing nucleoside triphosphate hydrolases"/>
    <property type="match status" value="1"/>
</dbReference>
<dbReference type="Gene3D" id="3.40.50.300">
    <property type="entry name" value="P-loop containing nucleotide triphosphate hydrolases"/>
    <property type="match status" value="1"/>
</dbReference>
<organism evidence="4 5">
    <name type="scientific">Microbispora maris</name>
    <dbReference type="NCBI Taxonomy" id="3144104"/>
    <lineage>
        <taxon>Bacteria</taxon>
        <taxon>Bacillati</taxon>
        <taxon>Actinomycetota</taxon>
        <taxon>Actinomycetes</taxon>
        <taxon>Streptosporangiales</taxon>
        <taxon>Streptosporangiaceae</taxon>
        <taxon>Microbispora</taxon>
    </lineage>
</organism>
<dbReference type="Proteomes" id="UP001447516">
    <property type="component" value="Unassembled WGS sequence"/>
</dbReference>
<dbReference type="SMART" id="SM00487">
    <property type="entry name" value="DEXDc"/>
    <property type="match status" value="1"/>
</dbReference>
<dbReference type="InterPro" id="IPR027417">
    <property type="entry name" value="P-loop_NTPase"/>
</dbReference>
<dbReference type="InterPro" id="IPR014001">
    <property type="entry name" value="Helicase_ATP-bd"/>
</dbReference>
<dbReference type="Gene3D" id="3.40.50.10810">
    <property type="entry name" value="Tandem AAA-ATPase domain"/>
    <property type="match status" value="1"/>
</dbReference>
<dbReference type="EMBL" id="JBDJAW010000010">
    <property type="protein sequence ID" value="MEN3536281.1"/>
    <property type="molecule type" value="Genomic_DNA"/>
</dbReference>
<dbReference type="InterPro" id="IPR000330">
    <property type="entry name" value="SNF2_N"/>
</dbReference>
<sequence>MRLVANHGTDRVIDLMRPWLQPGNQLDMITSELSLFAFNELQDALANLTKLRVLLPADGAALALLGGPEDRAARNQLRTRWLAARTADWLEGQGEVRRARGSIPQGSLVLRDAEASPQQTISGALAFSTQGLGTTPGNPLNIIHASESRMESAALAAFFDAQWASLGGSRDARADVVEALRSIAAEKDASALYHLILQHLFGERDDELNEEKIVNSATGIRETVVWNKLYKFQRDGVVAAIDKLNRFGGCIIADSVGLGKTFEALAVIKYHELRNDRVLVLCPKRLRDNWTLYTANDKRNILASDKFNYDVLNHTDLSRERGHSGDIDLSHINWGNYDLVVIDESHNFRNKKSPKQGSETRYDRLMRQIIKEGVKTRVLMLSATPVNNRLADLRNQIAFATAGDDNALSERGITSINQTTQVAQKQFNRWLDLAEEDRTPARLVEMLGFDYFTLLDQLTIARSRRHIEKYYDTAEVGHFPERLKPLNFKLDVDLAGEFRPIRELNLEIRKLNLGVYAPMQYVLPHKQAEYEAKYSTKLGSGKGIFKQVDRERSLINLMRVNVLKRLESSVHSFALTVERMMHAVDDLLDRIAAQSGEIEEPDITELDIDDPTFESLLVGRKVKVLLTDLDLVRLTQDLREDRQRLNSMHRAAQEIDASRDAKLHALRDIIGSKCDNPINAGNRKIIVFTAFADTAAYLYSELAVWAKETLDVESALVTGSGGNKTTLPGLHKDLGSILTAFSPRSKERPEEFAAEGELELLIATDCISEGQNLQDCDWLINYDIHWNPVRIIQRFGRIDRLGSTNQQIQLVNFWPNMELEEYIDLERRVSGRMVLLDISATGEENLIEQDAGDQMNDLEYRRKQLLKMQDSVVDLEDLSNGISITDMTLTDFRIDLAEYLKAHPGELDALPLGTSAVITTGEADIPPGVIFCLRVEGEAAARIAEPGYPLAPYYLVHMSSDGAVLLRHVQARQILDRLKRLGSGRDMPDTAAYARYDEATARGRDMHAAQKLLAGAVRSVTGRSEERAVASLFTPGGTHALKGEFAGVNDFEVTAFLVVLSEEL</sequence>
<evidence type="ECO:0000313" key="5">
    <source>
        <dbReference type="Proteomes" id="UP001447516"/>
    </source>
</evidence>
<dbReference type="SMART" id="SM00490">
    <property type="entry name" value="HELICc"/>
    <property type="match status" value="1"/>
</dbReference>
<protein>
    <submittedName>
        <fullName evidence="4">Helicase-related protein</fullName>
    </submittedName>
</protein>
<evidence type="ECO:0000313" key="4">
    <source>
        <dbReference type="EMBL" id="MEN3536281.1"/>
    </source>
</evidence>
<gene>
    <name evidence="4" type="ORF">AAH991_14285</name>
</gene>
<reference evidence="4 5" key="1">
    <citation type="submission" date="2024-05" db="EMBL/GenBank/DDBJ databases">
        <title>Microbispora sp.ZYX-F-249.</title>
        <authorList>
            <person name="Xie H."/>
        </authorList>
    </citation>
    <scope>NUCLEOTIDE SEQUENCE [LARGE SCALE GENOMIC DNA]</scope>
    <source>
        <strain evidence="4 5">ZYX-F-249</strain>
    </source>
</reference>
<keyword evidence="4" id="KW-0547">Nucleotide-binding</keyword>
<proteinExistence type="predicted"/>
<keyword evidence="5" id="KW-1185">Reference proteome</keyword>
<dbReference type="PROSITE" id="PS51192">
    <property type="entry name" value="HELICASE_ATP_BIND_1"/>
    <property type="match status" value="1"/>
</dbReference>
<dbReference type="PANTHER" id="PTHR45766:SF6">
    <property type="entry name" value="SWI_SNF-RELATED MATRIX-ASSOCIATED ACTIN-DEPENDENT REGULATOR OF CHROMATIN SUBFAMILY A-LIKE PROTEIN 1"/>
    <property type="match status" value="1"/>
</dbReference>
<dbReference type="RefSeq" id="WP_346226276.1">
    <property type="nucleotide sequence ID" value="NZ_JBDJAW010000010.1"/>
</dbReference>
<dbReference type="Pfam" id="PF00271">
    <property type="entry name" value="Helicase_C"/>
    <property type="match status" value="1"/>
</dbReference>
<keyword evidence="1" id="KW-0378">Hydrolase</keyword>
<feature type="domain" description="Helicase ATP-binding" evidence="2">
    <location>
        <begin position="241"/>
        <end position="403"/>
    </location>
</feature>
<evidence type="ECO:0000256" key="1">
    <source>
        <dbReference type="ARBA" id="ARBA00022801"/>
    </source>
</evidence>
<accession>A0ABV0AQT0</accession>
<dbReference type="PROSITE" id="PS51194">
    <property type="entry name" value="HELICASE_CTER"/>
    <property type="match status" value="1"/>
</dbReference>
<dbReference type="Pfam" id="PF00176">
    <property type="entry name" value="SNF2-rel_dom"/>
    <property type="match status" value="1"/>
</dbReference>
<dbReference type="CDD" id="cd18793">
    <property type="entry name" value="SF2_C_SNF"/>
    <property type="match status" value="1"/>
</dbReference>
<comment type="caution">
    <text evidence="4">The sequence shown here is derived from an EMBL/GenBank/DDBJ whole genome shotgun (WGS) entry which is preliminary data.</text>
</comment>
<dbReference type="GO" id="GO:0004386">
    <property type="term" value="F:helicase activity"/>
    <property type="evidence" value="ECO:0007669"/>
    <property type="project" value="UniProtKB-KW"/>
</dbReference>
<dbReference type="InterPro" id="IPR038718">
    <property type="entry name" value="SNF2-like_sf"/>
</dbReference>
<dbReference type="InterPro" id="IPR049730">
    <property type="entry name" value="SNF2/RAD54-like_C"/>
</dbReference>
<name>A0ABV0AQT0_9ACTN</name>